<evidence type="ECO:0000256" key="7">
    <source>
        <dbReference type="ARBA" id="ARBA00023236"/>
    </source>
</evidence>
<evidence type="ECO:0000256" key="8">
    <source>
        <dbReference type="ARBA" id="ARBA00059452"/>
    </source>
</evidence>
<dbReference type="InterPro" id="IPR010994">
    <property type="entry name" value="RuvA_2-like"/>
</dbReference>
<dbReference type="InterPro" id="IPR050066">
    <property type="entry name" value="UvrABC_protein_C"/>
</dbReference>
<dbReference type="InterPro" id="IPR047296">
    <property type="entry name" value="GIY-YIG_UvrC_Cho"/>
</dbReference>
<accession>A0A9Q2ETC9</accession>
<dbReference type="Pfam" id="PF01541">
    <property type="entry name" value="GIY-YIG"/>
    <property type="match status" value="1"/>
</dbReference>
<comment type="subcellular location">
    <subcellularLocation>
        <location evidence="1 13">Cytoplasm</location>
    </subcellularLocation>
</comment>
<dbReference type="InterPro" id="IPR038476">
    <property type="entry name" value="UvrC_RNase_H_dom_sf"/>
</dbReference>
<evidence type="ECO:0000256" key="10">
    <source>
        <dbReference type="ARBA" id="ARBA00062841"/>
    </source>
</evidence>
<dbReference type="Gene3D" id="1.10.150.20">
    <property type="entry name" value="5' to 3' exonuclease, C-terminal subdomain"/>
    <property type="match status" value="1"/>
</dbReference>
<reference evidence="14 15" key="1">
    <citation type="journal article" date="2021" name="Int. J. Syst. Evol. Microbiol.">
        <title>&lt;i&gt;Pectobacterium quasiaquaticum&lt;/i&gt; sp. nov., isolated from waterways.</title>
        <authorList>
            <person name="Ben Moussa H."/>
            <person name="Pedron J."/>
            <person name="Bertrand C."/>
            <person name="Hecquet A."/>
            <person name="Barny M.A."/>
        </authorList>
    </citation>
    <scope>NUCLEOTIDE SEQUENCE [LARGE SCALE GENOMIC DNA]</scope>
    <source>
        <strain evidence="14 15">A477-S1-J17</strain>
    </source>
</reference>
<keyword evidence="14" id="KW-0378">Hydrolase</keyword>
<dbReference type="Gene3D" id="3.40.1440.10">
    <property type="entry name" value="GIY-YIG endonuclease"/>
    <property type="match status" value="1"/>
</dbReference>
<dbReference type="GO" id="GO:0009381">
    <property type="term" value="F:excinuclease ABC activity"/>
    <property type="evidence" value="ECO:0007669"/>
    <property type="project" value="UniProtKB-UniRule"/>
</dbReference>
<dbReference type="SMART" id="SM00278">
    <property type="entry name" value="HhH1"/>
    <property type="match status" value="2"/>
</dbReference>
<dbReference type="SUPFAM" id="SSF46600">
    <property type="entry name" value="C-terminal UvrC-binding domain of UvrB"/>
    <property type="match status" value="1"/>
</dbReference>
<comment type="function">
    <text evidence="8 13">The UvrABC repair system catalyzes the recognition and processing of DNA lesions. UvrC both incises the 5' and 3' sides of the lesion. The N-terminal half is responsible for the 3' incision and the C-terminal half is responsible for the 5' incision.</text>
</comment>
<keyword evidence="6 13" id="KW-0234">DNA repair</keyword>
<evidence type="ECO:0000313" key="15">
    <source>
        <dbReference type="Proteomes" id="UP000806577"/>
    </source>
</evidence>
<dbReference type="PROSITE" id="PS50164">
    <property type="entry name" value="GIY_YIG"/>
    <property type="match status" value="1"/>
</dbReference>
<sequence length="610" mass="68007">MSESFDASAFLKTVTSQPGVYRMYDASNTVIYVGKAKDLKKRLASYFRSHVASRKTEALVKSIKHIDVTITHTETEALLLEHNYIKLYQPRYNVLLRDDKSYPMIFLSGDTHPRLAVHRGAKHAKGEYFGPFPNGNAVRETLILLQKLFPVRQCENSVYRNRSRPCLQYQIGRCLGPCVSGLVSEEDYQQQVDYVRLFLSGKDQQVLNQLISRMEAASRDLHFEDAARIRDQIQAVRRVTEKQFVSGDGEDLDVISVAFDAGMACVYVLFIRQGKVLGSRSYFPKVPGGTELGEVVQTFVGQFYLQGSLGRTLPTEILLDFTLPDKDLLTESLTAVAGRKVQIQTKPRGDRARYLKLARTNAATALVTKLSQQSTIHQRLAALANVLQLPAIHRMECFDISHTMGEQTVASCVVFDANGPLRSEYRRYNISGITPGDDYAAMAQVLRRRYGKALDDSKIPDVIVIDGGKGQLGQAQDVFDSLQVSWDKNKPLLLGVAKGSDRKAGLETLFFESTGEGMALPPDSPALHVIQHIRDDSHDHAIGGHRKKRAKIRNTSTLELIEGVGPKRRQTLLKYMGGLQPLMNASIEEIANVPGISHALAEKIFHALKH</sequence>
<dbReference type="GO" id="GO:0006289">
    <property type="term" value="P:nucleotide-excision repair"/>
    <property type="evidence" value="ECO:0007669"/>
    <property type="project" value="UniProtKB-UniRule"/>
</dbReference>
<dbReference type="FunFam" id="3.30.420.340:FF:000001">
    <property type="entry name" value="UvrABC system protein C"/>
    <property type="match status" value="1"/>
</dbReference>
<dbReference type="FunFam" id="4.10.860.10:FF:000002">
    <property type="entry name" value="UvrABC system protein C"/>
    <property type="match status" value="1"/>
</dbReference>
<keyword evidence="7 13" id="KW-0742">SOS response</keyword>
<dbReference type="NCBIfam" id="TIGR00194">
    <property type="entry name" value="uvrC"/>
    <property type="match status" value="1"/>
</dbReference>
<dbReference type="Pfam" id="PF22920">
    <property type="entry name" value="UvrC_RNaseH"/>
    <property type="match status" value="1"/>
</dbReference>
<evidence type="ECO:0000256" key="3">
    <source>
        <dbReference type="ARBA" id="ARBA00022763"/>
    </source>
</evidence>
<dbReference type="KEGG" id="pqu:IG609_007155"/>
<dbReference type="PANTHER" id="PTHR30562">
    <property type="entry name" value="UVRC/OXIDOREDUCTASE"/>
    <property type="match status" value="1"/>
</dbReference>
<evidence type="ECO:0000256" key="2">
    <source>
        <dbReference type="ARBA" id="ARBA00022490"/>
    </source>
</evidence>
<evidence type="ECO:0000256" key="12">
    <source>
        <dbReference type="ARBA" id="ARBA00077138"/>
    </source>
</evidence>
<comment type="subunit">
    <text evidence="10 13">Interacts with UvrB in an incision complex.</text>
</comment>
<dbReference type="InterPro" id="IPR036876">
    <property type="entry name" value="UVR_dom_sf"/>
</dbReference>
<evidence type="ECO:0000256" key="9">
    <source>
        <dbReference type="ARBA" id="ARBA00061531"/>
    </source>
</evidence>
<dbReference type="Gene3D" id="3.30.420.340">
    <property type="entry name" value="UvrC, RNAse H endonuclease domain"/>
    <property type="match status" value="1"/>
</dbReference>
<dbReference type="Pfam" id="PF08459">
    <property type="entry name" value="UvrC_RNaseH_dom"/>
    <property type="match status" value="1"/>
</dbReference>
<dbReference type="SUPFAM" id="SSF82771">
    <property type="entry name" value="GIY-YIG endonuclease"/>
    <property type="match status" value="1"/>
</dbReference>
<evidence type="ECO:0000313" key="14">
    <source>
        <dbReference type="EMBL" id="URG50280.1"/>
    </source>
</evidence>
<evidence type="ECO:0000256" key="5">
    <source>
        <dbReference type="ARBA" id="ARBA00022881"/>
    </source>
</evidence>
<keyword evidence="5 13" id="KW-0267">Excision nuclease</keyword>
<keyword evidence="15" id="KW-1185">Reference proteome</keyword>
<dbReference type="GO" id="GO:0005737">
    <property type="term" value="C:cytoplasm"/>
    <property type="evidence" value="ECO:0007669"/>
    <property type="project" value="UniProtKB-SubCell"/>
</dbReference>
<dbReference type="FunFam" id="1.10.150.20:FF:000005">
    <property type="entry name" value="UvrABC system protein C"/>
    <property type="match status" value="1"/>
</dbReference>
<keyword evidence="4 13" id="KW-0228">DNA excision</keyword>
<dbReference type="InterPro" id="IPR001943">
    <property type="entry name" value="UVR_dom"/>
</dbReference>
<dbReference type="EMBL" id="CP065177">
    <property type="protein sequence ID" value="URG50280.1"/>
    <property type="molecule type" value="Genomic_DNA"/>
</dbReference>
<dbReference type="Proteomes" id="UP000806577">
    <property type="component" value="Chromosome"/>
</dbReference>
<dbReference type="PROSITE" id="PS50165">
    <property type="entry name" value="UVRC"/>
    <property type="match status" value="1"/>
</dbReference>
<protein>
    <recommendedName>
        <fullName evidence="11 13">UvrABC system protein C</fullName>
        <shortName evidence="13">Protein UvrC</shortName>
    </recommendedName>
    <alternativeName>
        <fullName evidence="12 13">Excinuclease ABC subunit C</fullName>
    </alternativeName>
</protein>
<dbReference type="GO" id="GO:0003677">
    <property type="term" value="F:DNA binding"/>
    <property type="evidence" value="ECO:0007669"/>
    <property type="project" value="UniProtKB-UniRule"/>
</dbReference>
<dbReference type="SMART" id="SM00465">
    <property type="entry name" value="GIYc"/>
    <property type="match status" value="1"/>
</dbReference>
<dbReference type="Gene3D" id="4.10.860.10">
    <property type="entry name" value="UVR domain"/>
    <property type="match status" value="1"/>
</dbReference>
<dbReference type="InterPro" id="IPR001162">
    <property type="entry name" value="UvrC_RNase_H_dom"/>
</dbReference>
<dbReference type="GO" id="GO:0009380">
    <property type="term" value="C:excinuclease repair complex"/>
    <property type="evidence" value="ECO:0007669"/>
    <property type="project" value="InterPro"/>
</dbReference>
<dbReference type="Pfam" id="PF02151">
    <property type="entry name" value="UVR"/>
    <property type="match status" value="1"/>
</dbReference>
<evidence type="ECO:0000256" key="13">
    <source>
        <dbReference type="HAMAP-Rule" id="MF_00203"/>
    </source>
</evidence>
<evidence type="ECO:0000256" key="6">
    <source>
        <dbReference type="ARBA" id="ARBA00023204"/>
    </source>
</evidence>
<dbReference type="RefSeq" id="WP_193399467.1">
    <property type="nucleotide sequence ID" value="NZ_CP065177.1"/>
</dbReference>
<dbReference type="InterPro" id="IPR004791">
    <property type="entry name" value="UvrC"/>
</dbReference>
<keyword evidence="2 13" id="KW-0963">Cytoplasm</keyword>
<dbReference type="NCBIfam" id="NF001824">
    <property type="entry name" value="PRK00558.1-5"/>
    <property type="match status" value="1"/>
</dbReference>
<evidence type="ECO:0000256" key="11">
    <source>
        <dbReference type="ARBA" id="ARBA00067419"/>
    </source>
</evidence>
<evidence type="ECO:0000256" key="4">
    <source>
        <dbReference type="ARBA" id="ARBA00022769"/>
    </source>
</evidence>
<proteinExistence type="inferred from homology"/>
<gene>
    <name evidence="13 14" type="primary">uvrC</name>
    <name evidence="14" type="ORF">IG609_007155</name>
</gene>
<dbReference type="InterPro" id="IPR035901">
    <property type="entry name" value="GIY-YIG_endonuc_sf"/>
</dbReference>
<dbReference type="Pfam" id="PF14520">
    <property type="entry name" value="HHH_5"/>
    <property type="match status" value="1"/>
</dbReference>
<dbReference type="CDD" id="cd10434">
    <property type="entry name" value="GIY-YIG_UvrC_Cho"/>
    <property type="match status" value="1"/>
</dbReference>
<dbReference type="GO" id="GO:0009432">
    <property type="term" value="P:SOS response"/>
    <property type="evidence" value="ECO:0007669"/>
    <property type="project" value="UniProtKB-UniRule"/>
</dbReference>
<comment type="similarity">
    <text evidence="9 13">Belongs to the UvrC family.</text>
</comment>
<dbReference type="FunFam" id="3.40.1440.10:FF:000001">
    <property type="entry name" value="UvrABC system protein C"/>
    <property type="match status" value="1"/>
</dbReference>
<name>A0A9Q2ETC9_9GAMM</name>
<dbReference type="InterPro" id="IPR000305">
    <property type="entry name" value="GIY-YIG_endonuc"/>
</dbReference>
<dbReference type="PROSITE" id="PS50151">
    <property type="entry name" value="UVR"/>
    <property type="match status" value="1"/>
</dbReference>
<dbReference type="AlphaFoldDB" id="A0A9Q2ETC9"/>
<dbReference type="PANTHER" id="PTHR30562:SF1">
    <property type="entry name" value="UVRABC SYSTEM PROTEIN C"/>
    <property type="match status" value="1"/>
</dbReference>
<dbReference type="HAMAP" id="MF_00203">
    <property type="entry name" value="UvrC"/>
    <property type="match status" value="1"/>
</dbReference>
<evidence type="ECO:0000256" key="1">
    <source>
        <dbReference type="ARBA" id="ARBA00004496"/>
    </source>
</evidence>
<keyword evidence="3 13" id="KW-0227">DNA damage</keyword>
<dbReference type="InterPro" id="IPR003583">
    <property type="entry name" value="Hlx-hairpin-Hlx_DNA-bd_motif"/>
</dbReference>
<organism evidence="14 15">
    <name type="scientific">Pectobacterium quasiaquaticum</name>
    <dbReference type="NCBI Taxonomy" id="2774015"/>
    <lineage>
        <taxon>Bacteria</taxon>
        <taxon>Pseudomonadati</taxon>
        <taxon>Pseudomonadota</taxon>
        <taxon>Gammaproteobacteria</taxon>
        <taxon>Enterobacterales</taxon>
        <taxon>Pectobacteriaceae</taxon>
        <taxon>Pectobacterium</taxon>
    </lineage>
</organism>
<dbReference type="SUPFAM" id="SSF47781">
    <property type="entry name" value="RuvA domain 2-like"/>
    <property type="match status" value="1"/>
</dbReference>